<dbReference type="AlphaFoldDB" id="A0AAD5YPT2"/>
<dbReference type="Proteomes" id="UP001213000">
    <property type="component" value="Unassembled WGS sequence"/>
</dbReference>
<name>A0AAD5YPT2_9AGAR</name>
<evidence type="ECO:0000313" key="3">
    <source>
        <dbReference type="Proteomes" id="UP001213000"/>
    </source>
</evidence>
<protein>
    <submittedName>
        <fullName evidence="2">Uncharacterized protein</fullName>
    </submittedName>
</protein>
<comment type="caution">
    <text evidence="2">The sequence shown here is derived from an EMBL/GenBank/DDBJ whole genome shotgun (WGS) entry which is preliminary data.</text>
</comment>
<feature type="compositionally biased region" description="Acidic residues" evidence="1">
    <location>
        <begin position="30"/>
        <end position="63"/>
    </location>
</feature>
<sequence>MPETIDQSQKARAPTSKRRRVQGPNKFLDLEADDDNGEEEEEDKEEDDPGQGQDAEPDDDGDEFEDISLLSRLHLEEQMSQNDSTIARITRRYLNRTAPSTQDGDPRTSEVARFESLNADLDPSLREQLRAHTLASVAPCEDNWVTWEVSVPTGREELTVYDVLLIAECGGVYHCSTPPQSAYTAHRITSHIYVEAKTRNDVISLFKPIQGVQCYMPQPNTWVRLKSWPFKNDLAFIQEVLQQDMLRIIVIPHLWYHKPPDFKHPGKCPTAKPFNRSKALEISGPSSVVTMGSGSTAKHYYFDIRYDFFPPNNSYTAYNSSGSQDLVVDSSNYFFIDVYPKLSEITPFMTCASILYTMKLLHIRLAENQRLKNGD</sequence>
<keyword evidence="3" id="KW-1185">Reference proteome</keyword>
<evidence type="ECO:0000313" key="2">
    <source>
        <dbReference type="EMBL" id="KAJ3553385.1"/>
    </source>
</evidence>
<feature type="region of interest" description="Disordered" evidence="1">
    <location>
        <begin position="1"/>
        <end position="63"/>
    </location>
</feature>
<gene>
    <name evidence="2" type="ORF">NP233_g12658</name>
</gene>
<dbReference type="GO" id="GO:0006354">
    <property type="term" value="P:DNA-templated transcription elongation"/>
    <property type="evidence" value="ECO:0007669"/>
    <property type="project" value="InterPro"/>
</dbReference>
<dbReference type="Gene3D" id="3.30.70.940">
    <property type="entry name" value="NusG, N-terminal domain"/>
    <property type="match status" value="1"/>
</dbReference>
<accession>A0AAD5YPT2</accession>
<organism evidence="2 3">
    <name type="scientific">Leucocoprinus birnbaumii</name>
    <dbReference type="NCBI Taxonomy" id="56174"/>
    <lineage>
        <taxon>Eukaryota</taxon>
        <taxon>Fungi</taxon>
        <taxon>Dikarya</taxon>
        <taxon>Basidiomycota</taxon>
        <taxon>Agaricomycotina</taxon>
        <taxon>Agaricomycetes</taxon>
        <taxon>Agaricomycetidae</taxon>
        <taxon>Agaricales</taxon>
        <taxon>Agaricineae</taxon>
        <taxon>Agaricaceae</taxon>
        <taxon>Leucocoprinus</taxon>
    </lineage>
</organism>
<evidence type="ECO:0000256" key="1">
    <source>
        <dbReference type="SAM" id="MobiDB-lite"/>
    </source>
</evidence>
<proteinExistence type="predicted"/>
<feature type="compositionally biased region" description="Polar residues" evidence="1">
    <location>
        <begin position="1"/>
        <end position="10"/>
    </location>
</feature>
<dbReference type="EMBL" id="JANIEX010001921">
    <property type="protein sequence ID" value="KAJ3553385.1"/>
    <property type="molecule type" value="Genomic_DNA"/>
</dbReference>
<dbReference type="InterPro" id="IPR036735">
    <property type="entry name" value="NGN_dom_sf"/>
</dbReference>
<reference evidence="2" key="1">
    <citation type="submission" date="2022-07" db="EMBL/GenBank/DDBJ databases">
        <title>Genome Sequence of Leucocoprinus birnbaumii.</title>
        <authorList>
            <person name="Buettner E."/>
        </authorList>
    </citation>
    <scope>NUCLEOTIDE SEQUENCE</scope>
    <source>
        <strain evidence="2">VT141</strain>
    </source>
</reference>